<feature type="compositionally biased region" description="Polar residues" evidence="1">
    <location>
        <begin position="137"/>
        <end position="199"/>
    </location>
</feature>
<proteinExistence type="predicted"/>
<comment type="caution">
    <text evidence="3">The sequence shown here is derived from an EMBL/GenBank/DDBJ whole genome shotgun (WGS) entry which is preliminary data.</text>
</comment>
<dbReference type="HOGENOM" id="CLU_573911_0_0_1"/>
<dbReference type="AlphaFoldDB" id="K0KTM7"/>
<name>K0KTM7_WICCF</name>
<reference evidence="3 4" key="1">
    <citation type="journal article" date="2012" name="Eukaryot. Cell">
        <title>Draft genome sequence of Wickerhamomyces ciferrii NRRL Y-1031 F-60-10.</title>
        <authorList>
            <person name="Schneider J."/>
            <person name="Andrea H."/>
            <person name="Blom J."/>
            <person name="Jaenicke S."/>
            <person name="Ruckert C."/>
            <person name="Schorsch C."/>
            <person name="Szczepanowski R."/>
            <person name="Farwick M."/>
            <person name="Goesmann A."/>
            <person name="Puhler A."/>
            <person name="Schaffer S."/>
            <person name="Tauch A."/>
            <person name="Kohler T."/>
            <person name="Brinkrolf K."/>
        </authorList>
    </citation>
    <scope>NUCLEOTIDE SEQUENCE [LARGE SCALE GENOMIC DNA]</scope>
    <source>
        <strain evidence="4">ATCC 14091 / BCRC 22168 / CBS 111 / JCM 3599 / NBRC 0793 / NRRL Y-1031 F-60-10</strain>
    </source>
</reference>
<evidence type="ECO:0000259" key="2">
    <source>
        <dbReference type="PROSITE" id="PS50108"/>
    </source>
</evidence>
<feature type="compositionally biased region" description="Polar residues" evidence="1">
    <location>
        <begin position="309"/>
        <end position="320"/>
    </location>
</feature>
<dbReference type="PROSITE" id="PS50108">
    <property type="entry name" value="CRIB"/>
    <property type="match status" value="1"/>
</dbReference>
<dbReference type="Proteomes" id="UP000009328">
    <property type="component" value="Unassembled WGS sequence"/>
</dbReference>
<dbReference type="eggNOG" id="ENOG502S2B5">
    <property type="taxonomic scope" value="Eukaryota"/>
</dbReference>
<gene>
    <name evidence="3" type="ORF">BN7_6119</name>
</gene>
<feature type="compositionally biased region" description="Low complexity" evidence="1">
    <location>
        <begin position="292"/>
        <end position="308"/>
    </location>
</feature>
<feature type="compositionally biased region" description="Basic and acidic residues" evidence="1">
    <location>
        <begin position="125"/>
        <end position="136"/>
    </location>
</feature>
<dbReference type="InParanoid" id="K0KTM7"/>
<feature type="region of interest" description="Disordered" evidence="1">
    <location>
        <begin position="125"/>
        <end position="235"/>
    </location>
</feature>
<evidence type="ECO:0000256" key="1">
    <source>
        <dbReference type="SAM" id="MobiDB-lite"/>
    </source>
</evidence>
<feature type="domain" description="CRIB" evidence="2">
    <location>
        <begin position="94"/>
        <end position="107"/>
    </location>
</feature>
<feature type="region of interest" description="Disordered" evidence="1">
    <location>
        <begin position="288"/>
        <end position="320"/>
    </location>
</feature>
<protein>
    <submittedName>
        <fullName evidence="3">Autophagy-related protein</fullName>
    </submittedName>
</protein>
<dbReference type="EMBL" id="CAIF01000252">
    <property type="protein sequence ID" value="CCH46526.1"/>
    <property type="molecule type" value="Genomic_DNA"/>
</dbReference>
<evidence type="ECO:0000313" key="4">
    <source>
        <dbReference type="Proteomes" id="UP000009328"/>
    </source>
</evidence>
<accession>K0KTM7</accession>
<feature type="compositionally biased region" description="Low complexity" evidence="1">
    <location>
        <begin position="210"/>
        <end position="235"/>
    </location>
</feature>
<sequence>MDTNIHSIWVEDEQTSKFHFNDPNVQYINSDKPFLSNKEHIELPPLPPSSFFSSLDSKPIDSKSKKSFIKAFKKLLSDDSDSKQPKKQQIRRKISTPFGFNHISHIDNKSDQINVSKLNELPKTEDQVEITRDPTKRVSTSAKAFCTSPQLTSPMKSSTTKPIPRSFSNATSLNTRSTSSQLFTRSGSISTLATSISSRPHSRKPSMVNQPQQQTQPQPSQPSQPQHGHQSSTSSIENLKKLEKNQIQKQTSIDYSSSNFKFPDNQINWGTPDPQSVSRQSWIYEESPNVASSNYSSPKSTSSPNNRSLKTSKSSPYNLNNFSSQLDNSFTSKHDMNELIQSMDDFTKFFKSSENPDEFDEDNLNETIASLRAAKHIRASRLSLHQDPKYLSFIEEFEKIKTNSTSSYTSDSTDGDLVLKELEGELNNEDSKLNEFELNKINKINEVEEIQSLNSNSNSELISESSPKQLLLPSVM</sequence>
<keyword evidence="4" id="KW-1185">Reference proteome</keyword>
<dbReference type="InterPro" id="IPR000095">
    <property type="entry name" value="CRIB_dom"/>
</dbReference>
<evidence type="ECO:0000313" key="3">
    <source>
        <dbReference type="EMBL" id="CCH46526.1"/>
    </source>
</evidence>
<organism evidence="3 4">
    <name type="scientific">Wickerhamomyces ciferrii (strain ATCC 14091 / BCRC 22168 / CBS 111 / JCM 3599 / NBRC 0793 / NRRL Y-1031 F-60-10)</name>
    <name type="common">Yeast</name>
    <name type="synonym">Pichia ciferrii</name>
    <dbReference type="NCBI Taxonomy" id="1206466"/>
    <lineage>
        <taxon>Eukaryota</taxon>
        <taxon>Fungi</taxon>
        <taxon>Dikarya</taxon>
        <taxon>Ascomycota</taxon>
        <taxon>Saccharomycotina</taxon>
        <taxon>Saccharomycetes</taxon>
        <taxon>Phaffomycetales</taxon>
        <taxon>Wickerhamomycetaceae</taxon>
        <taxon>Wickerhamomyces</taxon>
    </lineage>
</organism>